<keyword evidence="5" id="KW-0862">Zinc</keyword>
<keyword evidence="7" id="KW-0812">Transmembrane</keyword>
<keyword evidence="7" id="KW-1133">Transmembrane helix</keyword>
<dbReference type="Gene3D" id="2.80.10.50">
    <property type="match status" value="2"/>
</dbReference>
<dbReference type="InterPro" id="IPR022218">
    <property type="entry name" value="TagA_dom"/>
</dbReference>
<proteinExistence type="predicted"/>
<dbReference type="InterPro" id="IPR035992">
    <property type="entry name" value="Ricin_B-like_lectins"/>
</dbReference>
<evidence type="ECO:0000256" key="5">
    <source>
        <dbReference type="ARBA" id="ARBA00022833"/>
    </source>
</evidence>
<evidence type="ECO:0000256" key="4">
    <source>
        <dbReference type="ARBA" id="ARBA00022801"/>
    </source>
</evidence>
<evidence type="ECO:0000313" key="9">
    <source>
        <dbReference type="EMBL" id="MBD8043564.1"/>
    </source>
</evidence>
<dbReference type="PANTHER" id="PTHR39540">
    <property type="match status" value="1"/>
</dbReference>
<sequence length="1074" mass="113613">MQRNAPPIRRRSKSHKYPFLTRLATATVGPALVLGITGFADIPRTGEGRGGESFTANAASTPLPPALAGFYDTSADGTARQLRSDLTGNLEGQVQFAQSHTINANGNAAAKMPSLVTDRAALVLFSPLSGATRVSVTATVNGAAQGTLELAPPSDIPRSDMNITNNRPDVTYSSTAWTAELPWNWMKPGLELTFATDTGSGVLGSNSIEFAAPAEMIISSIELGMLTDYPRSDGHYMFNEPEKSGADYFQTIPVSKLTMAIYEPVRLDKVIVASGVIYDQKSAVNGDVYSGDLRENVGKAQVSTGINLANFGTTSGPMDQKQPGTFNQRIIHHSAGNYANGVQTHGLSGGNGMATLYDSVGNELSHELGHSYGLGHYPGVDTSKQGDERVINASHHSESGWGYIAYRDRMRSNLSANTAFTAAGFDLSAGNFTQNYQGIYNYHRDTMSGGANSSTLSRYTHLTGYSAEISQRSFRTVVPDLAYPSGYRDWDSAAGGYVDAKAKTPSFSAPRPSQIGVPVYTLLGGYNPGTPEQTVLYPAFRSNYGNVFNLPQAETAATDSTRRCWMEISFQDGRVDKTALLATNGVKQFNINLSQADKPTGASIHCRVNGTTTKLGNTISIAPDQEPLRPAVVIGQDAGYEALRAVELPELEVKLQAAANRELPLLDTDGTVLLESWKDDLSGLTPVAQGVAAALQEQSAAADSVDAFIQRNQAKLDTQDAAATAELFALLSSRGLVESPTQVLPAGGRLQVDGGHCLVLGPDLGVTVPQDKTLCADTAAQRWVMDARGAVHSEARPDLCLVPGTPVKVASCAITAASQVWIAEADGHLKSAVSNYLDFHRHQGIAGMYGRTSGANQIWTGLAASSNPGMATLKASSLATLSGLNFATAAIDTFIQDNQAKLDAKDKAATAELTSLLSSNGFTESSTRVLPAGGRLLVNNGHCLVLGGNLGVTVPKYKTWCADTAAQRWFIDVRGAIHSEARPDMCLVPGTPVNVAACSPADASQVWIPEADGHLKSAVSSYLDFYRDEGLVGMYSKNDGANQLWTGLTVSANPGMASLKAASLATLFSLGLDA</sequence>
<organism evidence="9 10">
    <name type="scientific">Arthrobacter pullicola</name>
    <dbReference type="NCBI Taxonomy" id="2762224"/>
    <lineage>
        <taxon>Bacteria</taxon>
        <taxon>Bacillati</taxon>
        <taxon>Actinomycetota</taxon>
        <taxon>Actinomycetes</taxon>
        <taxon>Micrococcales</taxon>
        <taxon>Micrococcaceae</taxon>
        <taxon>Arthrobacter</taxon>
    </lineage>
</organism>
<keyword evidence="3" id="KW-0479">Metal-binding</keyword>
<accession>A0ABR8YH76</accession>
<dbReference type="RefSeq" id="WP_191746507.1">
    <property type="nucleotide sequence ID" value="NZ_JACSQC010000003.1"/>
</dbReference>
<gene>
    <name evidence="9" type="ORF">H9638_07035</name>
</gene>
<dbReference type="SUPFAM" id="SSF50370">
    <property type="entry name" value="Ricin B-like lectins"/>
    <property type="match status" value="2"/>
</dbReference>
<dbReference type="PANTHER" id="PTHR39540:SF1">
    <property type="entry name" value="DICTOMALLEIN-1-RELATED"/>
    <property type="match status" value="1"/>
</dbReference>
<dbReference type="EMBL" id="JACSQC010000003">
    <property type="protein sequence ID" value="MBD8043564.1"/>
    <property type="molecule type" value="Genomic_DNA"/>
</dbReference>
<keyword evidence="10" id="KW-1185">Reference proteome</keyword>
<keyword evidence="4" id="KW-0378">Hydrolase</keyword>
<protein>
    <recommendedName>
        <fullName evidence="8">Peptidase M66 domain-containing protein</fullName>
    </recommendedName>
</protein>
<feature type="domain" description="Peptidase M66" evidence="8">
    <location>
        <begin position="215"/>
        <end position="480"/>
    </location>
</feature>
<comment type="caution">
    <text evidence="9">The sequence shown here is derived from an EMBL/GenBank/DDBJ whole genome shotgun (WGS) entry which is preliminary data.</text>
</comment>
<feature type="transmembrane region" description="Helical" evidence="7">
    <location>
        <begin position="20"/>
        <end position="40"/>
    </location>
</feature>
<keyword evidence="7" id="KW-0472">Membrane</keyword>
<dbReference type="PROSITE" id="PS51694">
    <property type="entry name" value="PEPTIDASE_M66"/>
    <property type="match status" value="1"/>
</dbReference>
<keyword evidence="2" id="KW-0645">Protease</keyword>
<evidence type="ECO:0000256" key="7">
    <source>
        <dbReference type="SAM" id="Phobius"/>
    </source>
</evidence>
<evidence type="ECO:0000259" key="8">
    <source>
        <dbReference type="PROSITE" id="PS51694"/>
    </source>
</evidence>
<dbReference type="InterPro" id="IPR019503">
    <property type="entry name" value="Peptidase_M66_dom"/>
</dbReference>
<dbReference type="Proteomes" id="UP000652763">
    <property type="component" value="Unassembled WGS sequence"/>
</dbReference>
<evidence type="ECO:0000256" key="6">
    <source>
        <dbReference type="ARBA" id="ARBA00023049"/>
    </source>
</evidence>
<evidence type="ECO:0000313" key="10">
    <source>
        <dbReference type="Proteomes" id="UP000652763"/>
    </source>
</evidence>
<comment type="cofactor">
    <cofactor evidence="1">
        <name>Zn(2+)</name>
        <dbReference type="ChEBI" id="CHEBI:29105"/>
    </cofactor>
</comment>
<name>A0ABR8YH76_9MICC</name>
<dbReference type="InterPro" id="IPR051256">
    <property type="entry name" value="Dictomallein"/>
</dbReference>
<evidence type="ECO:0000256" key="2">
    <source>
        <dbReference type="ARBA" id="ARBA00022670"/>
    </source>
</evidence>
<dbReference type="Pfam" id="PF10462">
    <property type="entry name" value="Peptidase_M66"/>
    <property type="match status" value="1"/>
</dbReference>
<dbReference type="PROSITE" id="PS50231">
    <property type="entry name" value="RICIN_B_LECTIN"/>
    <property type="match status" value="2"/>
</dbReference>
<evidence type="ECO:0000256" key="3">
    <source>
        <dbReference type="ARBA" id="ARBA00022723"/>
    </source>
</evidence>
<evidence type="ECO:0000256" key="1">
    <source>
        <dbReference type="ARBA" id="ARBA00001947"/>
    </source>
</evidence>
<keyword evidence="6" id="KW-0482">Metalloprotease</keyword>
<dbReference type="Pfam" id="PF12561">
    <property type="entry name" value="TagA"/>
    <property type="match status" value="1"/>
</dbReference>
<reference evidence="9 10" key="1">
    <citation type="submission" date="2020-08" db="EMBL/GenBank/DDBJ databases">
        <title>A Genomic Blueprint of the Chicken Gut Microbiome.</title>
        <authorList>
            <person name="Gilroy R."/>
            <person name="Ravi A."/>
            <person name="Getino M."/>
            <person name="Pursley I."/>
            <person name="Horton D.L."/>
            <person name="Alikhan N.-F."/>
            <person name="Baker D."/>
            <person name="Gharbi K."/>
            <person name="Hall N."/>
            <person name="Watson M."/>
            <person name="Adriaenssens E.M."/>
            <person name="Foster-Nyarko E."/>
            <person name="Jarju S."/>
            <person name="Secka A."/>
            <person name="Antonio M."/>
            <person name="Oren A."/>
            <person name="Chaudhuri R."/>
            <person name="La Ragione R.M."/>
            <person name="Hildebrand F."/>
            <person name="Pallen M.J."/>
        </authorList>
    </citation>
    <scope>NUCLEOTIDE SEQUENCE [LARGE SCALE GENOMIC DNA]</scope>
    <source>
        <strain evidence="9 10">Sa2BUA2</strain>
    </source>
</reference>